<proteinExistence type="predicted"/>
<comment type="caution">
    <text evidence="1">The sequence shown here is derived from an EMBL/GenBank/DDBJ whole genome shotgun (WGS) entry which is preliminary data.</text>
</comment>
<evidence type="ECO:0000313" key="2">
    <source>
        <dbReference type="Proteomes" id="UP000009887"/>
    </source>
</evidence>
<reference evidence="1 2" key="1">
    <citation type="submission" date="2012-09" db="EMBL/GenBank/DDBJ databases">
        <title>The Genome Sequence of Sphingobium yanoikuyae ATCC 51230.</title>
        <authorList>
            <consortium name="The Broad Institute Genome Sequencing Platform"/>
            <person name="Earl A."/>
            <person name="Ward D."/>
            <person name="Feldgarden M."/>
            <person name="Gevers D."/>
            <person name="Huys G."/>
            <person name="Walker B."/>
            <person name="Young S.K."/>
            <person name="Zeng Q."/>
            <person name="Gargeya S."/>
            <person name="Fitzgerald M."/>
            <person name="Haas B."/>
            <person name="Abouelleil A."/>
            <person name="Alvarado L."/>
            <person name="Arachchi H.M."/>
            <person name="Berlin A.M."/>
            <person name="Chapman S.B."/>
            <person name="Goldberg J."/>
            <person name="Griggs A."/>
            <person name="Gujja S."/>
            <person name="Hansen M."/>
            <person name="Howarth C."/>
            <person name="Imamovic A."/>
            <person name="Larimer J."/>
            <person name="McCowen C."/>
            <person name="Montmayeur A."/>
            <person name="Murphy C."/>
            <person name="Neiman D."/>
            <person name="Pearson M."/>
            <person name="Priest M."/>
            <person name="Roberts A."/>
            <person name="Saif S."/>
            <person name="Shea T."/>
            <person name="Sisk P."/>
            <person name="Sykes S."/>
            <person name="Wortman J."/>
            <person name="Nusbaum C."/>
            <person name="Birren B."/>
        </authorList>
    </citation>
    <scope>NUCLEOTIDE SEQUENCE [LARGE SCALE GENOMIC DNA]</scope>
    <source>
        <strain evidence="1 2">ATCC 51230</strain>
    </source>
</reference>
<sequence length="54" mass="5752">MIKKLRALIQTNTTKKALAAEQGASDGIDRSSPAYRLGKTIHEIGDDLAKRGAA</sequence>
<protein>
    <submittedName>
        <fullName evidence="1">Uncharacterized protein</fullName>
    </submittedName>
</protein>
<gene>
    <name evidence="1" type="ORF">HMPREF9718_02138</name>
</gene>
<organism evidence="1 2">
    <name type="scientific">Sphingobium yanoikuyae ATCC 51230</name>
    <dbReference type="NCBI Taxonomy" id="883163"/>
    <lineage>
        <taxon>Bacteria</taxon>
        <taxon>Pseudomonadati</taxon>
        <taxon>Pseudomonadota</taxon>
        <taxon>Alphaproteobacteria</taxon>
        <taxon>Sphingomonadales</taxon>
        <taxon>Sphingomonadaceae</taxon>
        <taxon>Sphingobium</taxon>
    </lineage>
</organism>
<name>K9DAP6_SPHYA</name>
<accession>K9DAP6</accession>
<dbReference type="Proteomes" id="UP000009887">
    <property type="component" value="Unassembled WGS sequence"/>
</dbReference>
<keyword evidence="2" id="KW-1185">Reference proteome</keyword>
<dbReference type="HOGENOM" id="CLU_3048125_0_0_5"/>
<dbReference type="RefSeq" id="WP_004209253.1">
    <property type="nucleotide sequence ID" value="NZ_JH992904.1"/>
</dbReference>
<dbReference type="PATRIC" id="fig|883163.3.peg.2185"/>
<evidence type="ECO:0000313" key="1">
    <source>
        <dbReference type="EMBL" id="EKU74610.1"/>
    </source>
</evidence>
<dbReference type="EMBL" id="AGZU01000008">
    <property type="protein sequence ID" value="EKU74610.1"/>
    <property type="molecule type" value="Genomic_DNA"/>
</dbReference>
<dbReference type="AlphaFoldDB" id="K9DAP6"/>